<sequence length="478" mass="53908">MAQVVLENIYKSFPLRQGEQEKEANSVAESVSPAADRPSSNSVLRRINLTVEDGEFMVLVGPSGCGKSTLLRSIAGLEVLTAGNIWVGDRVVNDLPPKDRNIAMVFQNYALYPHLTVYDNLAFGLRRSEREKEEGRRKKEEARRKKEEGREKKVEGIRGKIQGEEGSIQKEEKIRNKVEEVINYLASNSFKTHLAYPLFEDFLGGATRKLPPGLRYLSEREKAVGERVLKVAELLQIESLLNRLPKQLSGGQKQRVALGRAMARNPEVFLMDEPLSNLDAKLRAETRSQIVQLQRQLGTTTIYVTHDQTEAMTMGDRIAIMNRGQLQQVAQPLELYNKPANLFVAEFIGSPPMNFLSVEFSAPLLISHPQFRFTLPDIWAKSLQQYDGRGLILGIRPEHLSIHPPATKNLSVQVEIVEALGHETYLRVCLTDAPAVRMQVRVPPERSIRVGEELWLAIAHDKIHLFDPDTELAIFPVR</sequence>
<dbReference type="InterPro" id="IPR027417">
    <property type="entry name" value="P-loop_NTPase"/>
</dbReference>
<dbReference type="RefSeq" id="WP_172186458.1">
    <property type="nucleotide sequence ID" value="NZ_CAWPPK010000113.1"/>
</dbReference>
<dbReference type="Proteomes" id="UP000702425">
    <property type="component" value="Unassembled WGS sequence"/>
</dbReference>
<reference evidence="6 7" key="1">
    <citation type="journal article" date="2020" name="Sci. Rep.">
        <title>A novel cyanobacterial geosmin producer, revising GeoA distribution and dispersion patterns in Bacteria.</title>
        <authorList>
            <person name="Churro C."/>
            <person name="Semedo-Aguiar A.P."/>
            <person name="Silva A.D."/>
            <person name="Pereira-Leal J.B."/>
            <person name="Leite R.B."/>
        </authorList>
    </citation>
    <scope>NUCLEOTIDE SEQUENCE [LARGE SCALE GENOMIC DNA]</scope>
    <source>
        <strain evidence="6 7">IPMA8</strain>
    </source>
</reference>
<protein>
    <submittedName>
        <fullName evidence="6">Trehalose import ATP-binding protein SugC</fullName>
        <ecNumber evidence="6">3.6.3.-</ecNumber>
    </submittedName>
</protein>
<dbReference type="InterPro" id="IPR003439">
    <property type="entry name" value="ABC_transporter-like_ATP-bd"/>
</dbReference>
<dbReference type="InterPro" id="IPR017871">
    <property type="entry name" value="ABC_transporter-like_CS"/>
</dbReference>
<evidence type="ECO:0000256" key="4">
    <source>
        <dbReference type="SAM" id="MobiDB-lite"/>
    </source>
</evidence>
<dbReference type="SUPFAM" id="SSF50331">
    <property type="entry name" value="MOP-like"/>
    <property type="match status" value="1"/>
</dbReference>
<keyword evidence="2" id="KW-0547">Nucleotide-binding</keyword>
<dbReference type="PANTHER" id="PTHR43875">
    <property type="entry name" value="MALTODEXTRIN IMPORT ATP-BINDING PROTEIN MSMX"/>
    <property type="match status" value="1"/>
</dbReference>
<dbReference type="SMART" id="SM00382">
    <property type="entry name" value="AAA"/>
    <property type="match status" value="1"/>
</dbReference>
<dbReference type="GO" id="GO:0016787">
    <property type="term" value="F:hydrolase activity"/>
    <property type="evidence" value="ECO:0007669"/>
    <property type="project" value="UniProtKB-KW"/>
</dbReference>
<dbReference type="Pfam" id="PF00005">
    <property type="entry name" value="ABC_tran"/>
    <property type="match status" value="1"/>
</dbReference>
<evidence type="ECO:0000256" key="2">
    <source>
        <dbReference type="ARBA" id="ARBA00022741"/>
    </source>
</evidence>
<dbReference type="Pfam" id="PF17912">
    <property type="entry name" value="OB_MalK"/>
    <property type="match status" value="1"/>
</dbReference>
<name>A0ABX2CUK3_9CYAN</name>
<dbReference type="InterPro" id="IPR008995">
    <property type="entry name" value="Mo/tungstate-bd_C_term_dom"/>
</dbReference>
<keyword evidence="3 6" id="KW-0067">ATP-binding</keyword>
<dbReference type="GO" id="GO:0005524">
    <property type="term" value="F:ATP binding"/>
    <property type="evidence" value="ECO:0007669"/>
    <property type="project" value="UniProtKB-KW"/>
</dbReference>
<feature type="domain" description="ABC transporter" evidence="5">
    <location>
        <begin position="4"/>
        <end position="348"/>
    </location>
</feature>
<dbReference type="InterPro" id="IPR047641">
    <property type="entry name" value="ABC_transpr_MalK/UgpC-like"/>
</dbReference>
<dbReference type="InterPro" id="IPR040582">
    <property type="entry name" value="OB_MalK-like"/>
</dbReference>
<proteinExistence type="predicted"/>
<dbReference type="Gene3D" id="2.40.50.140">
    <property type="entry name" value="Nucleic acid-binding proteins"/>
    <property type="match status" value="1"/>
</dbReference>
<dbReference type="PROSITE" id="PS50893">
    <property type="entry name" value="ABC_TRANSPORTER_2"/>
    <property type="match status" value="1"/>
</dbReference>
<dbReference type="Gene3D" id="2.40.50.100">
    <property type="match status" value="1"/>
</dbReference>
<keyword evidence="1" id="KW-0813">Transport</keyword>
<keyword evidence="6" id="KW-0378">Hydrolase</keyword>
<dbReference type="PROSITE" id="PS00211">
    <property type="entry name" value="ABC_TRANSPORTER_1"/>
    <property type="match status" value="1"/>
</dbReference>
<feature type="region of interest" description="Disordered" evidence="4">
    <location>
        <begin position="129"/>
        <end position="152"/>
    </location>
</feature>
<organism evidence="6 7">
    <name type="scientific">Microcoleus asticus IPMA8</name>
    <dbReference type="NCBI Taxonomy" id="2563858"/>
    <lineage>
        <taxon>Bacteria</taxon>
        <taxon>Bacillati</taxon>
        <taxon>Cyanobacteriota</taxon>
        <taxon>Cyanophyceae</taxon>
        <taxon>Oscillatoriophycideae</taxon>
        <taxon>Oscillatoriales</taxon>
        <taxon>Microcoleaceae</taxon>
        <taxon>Microcoleus</taxon>
        <taxon>Microcoleus asticus</taxon>
    </lineage>
</organism>
<dbReference type="InterPro" id="IPR012340">
    <property type="entry name" value="NA-bd_OB-fold"/>
</dbReference>
<keyword evidence="7" id="KW-1185">Reference proteome</keyword>
<dbReference type="CDD" id="cd03301">
    <property type="entry name" value="ABC_MalK_N"/>
    <property type="match status" value="1"/>
</dbReference>
<dbReference type="InterPro" id="IPR003593">
    <property type="entry name" value="AAA+_ATPase"/>
</dbReference>
<evidence type="ECO:0000259" key="5">
    <source>
        <dbReference type="PROSITE" id="PS50893"/>
    </source>
</evidence>
<accession>A0ABX2CUK3</accession>
<evidence type="ECO:0000313" key="6">
    <source>
        <dbReference type="EMBL" id="NQE33788.1"/>
    </source>
</evidence>
<dbReference type="EMBL" id="SRRZ01000020">
    <property type="protein sequence ID" value="NQE33788.1"/>
    <property type="molecule type" value="Genomic_DNA"/>
</dbReference>
<evidence type="ECO:0000256" key="1">
    <source>
        <dbReference type="ARBA" id="ARBA00022448"/>
    </source>
</evidence>
<dbReference type="PANTHER" id="PTHR43875:SF1">
    <property type="entry name" value="OSMOPROTECTIVE COMPOUNDS UPTAKE ATP-BINDING PROTEIN GGTA"/>
    <property type="match status" value="1"/>
</dbReference>
<evidence type="ECO:0000313" key="7">
    <source>
        <dbReference type="Proteomes" id="UP000702425"/>
    </source>
</evidence>
<dbReference type="EC" id="3.6.3.-" evidence="6"/>
<evidence type="ECO:0000256" key="3">
    <source>
        <dbReference type="ARBA" id="ARBA00022840"/>
    </source>
</evidence>
<comment type="caution">
    <text evidence="6">The sequence shown here is derived from an EMBL/GenBank/DDBJ whole genome shotgun (WGS) entry which is preliminary data.</text>
</comment>
<dbReference type="InterPro" id="IPR015855">
    <property type="entry name" value="ABC_transpr_MalK-like"/>
</dbReference>
<dbReference type="SUPFAM" id="SSF52540">
    <property type="entry name" value="P-loop containing nucleoside triphosphate hydrolases"/>
    <property type="match status" value="1"/>
</dbReference>
<dbReference type="Gene3D" id="3.40.50.300">
    <property type="entry name" value="P-loop containing nucleotide triphosphate hydrolases"/>
    <property type="match status" value="1"/>
</dbReference>
<gene>
    <name evidence="6" type="primary">sugC</name>
    <name evidence="6" type="ORF">E5S67_01509</name>
</gene>